<accession>F9GN29</accession>
<evidence type="ECO:0000313" key="1">
    <source>
        <dbReference type="EMBL" id="EGT76608.1"/>
    </source>
</evidence>
<organism evidence="1 2">
    <name type="scientific">Haemophilus haemolyticus M19501</name>
    <dbReference type="NCBI Taxonomy" id="1028803"/>
    <lineage>
        <taxon>Bacteria</taxon>
        <taxon>Pseudomonadati</taxon>
        <taxon>Pseudomonadota</taxon>
        <taxon>Gammaproteobacteria</taxon>
        <taxon>Pasteurellales</taxon>
        <taxon>Pasteurellaceae</taxon>
        <taxon>Haemophilus</taxon>
    </lineage>
</organism>
<gene>
    <name evidence="1" type="ORF">GG9_0474</name>
</gene>
<protein>
    <submittedName>
        <fullName evidence="1">Uncharacterized protein</fullName>
    </submittedName>
</protein>
<dbReference type="EMBL" id="AFQO01000005">
    <property type="protein sequence ID" value="EGT76608.1"/>
    <property type="molecule type" value="Genomic_DNA"/>
</dbReference>
<dbReference type="AlphaFoldDB" id="F9GN29"/>
<comment type="caution">
    <text evidence="1">The sequence shown here is derived from an EMBL/GenBank/DDBJ whole genome shotgun (WGS) entry which is preliminary data.</text>
</comment>
<proteinExistence type="predicted"/>
<dbReference type="Proteomes" id="UP000003258">
    <property type="component" value="Unassembled WGS sequence"/>
</dbReference>
<reference evidence="1 2" key="1">
    <citation type="journal article" date="2011" name="J. Bacteriol.">
        <title>Genome Sequences for Five Strains of the Emerging Pathogen Haemophilus haemolyticus.</title>
        <authorList>
            <person name="Jordan I.K."/>
            <person name="Conley A.B."/>
            <person name="Antonov I.V."/>
            <person name="Arthur R.A."/>
            <person name="Cook E.D."/>
            <person name="Cooper G.P."/>
            <person name="Jones B.L."/>
            <person name="Knipe K.M."/>
            <person name="Lee K.J."/>
            <person name="Liu X."/>
            <person name="Mitchell G.J."/>
            <person name="Pande P.R."/>
            <person name="Petit R.A."/>
            <person name="Qin S."/>
            <person name="Rajan V.N."/>
            <person name="Sarda S."/>
            <person name="Sebastian A."/>
            <person name="Tang S."/>
            <person name="Thapliyal R."/>
            <person name="Varghese N.J."/>
            <person name="Ye T."/>
            <person name="Katz L.S."/>
            <person name="Wang X."/>
            <person name="Rowe L."/>
            <person name="Frace M."/>
            <person name="Mayer L.W."/>
        </authorList>
    </citation>
    <scope>NUCLEOTIDE SEQUENCE [LARGE SCALE GENOMIC DNA]</scope>
    <source>
        <strain evidence="1 2">M19501</strain>
    </source>
</reference>
<name>F9GN29_HAEHA</name>
<evidence type="ECO:0000313" key="2">
    <source>
        <dbReference type="Proteomes" id="UP000003258"/>
    </source>
</evidence>
<sequence>MMNFKGKTKIFRQEKGIYDKFGENFYVKIGKK</sequence>